<dbReference type="STRING" id="4846.A0A367KM46"/>
<comment type="caution">
    <text evidence="2">The sequence shown here is derived from an EMBL/GenBank/DDBJ whole genome shotgun (WGS) entry which is preliminary data.</text>
</comment>
<evidence type="ECO:0000313" key="2">
    <source>
        <dbReference type="EMBL" id="RCI03257.1"/>
    </source>
</evidence>
<reference evidence="2 3" key="1">
    <citation type="journal article" date="2018" name="G3 (Bethesda)">
        <title>Phylogenetic and Phylogenomic Definition of Rhizopus Species.</title>
        <authorList>
            <person name="Gryganskyi A.P."/>
            <person name="Golan J."/>
            <person name="Dolatabadi S."/>
            <person name="Mondo S."/>
            <person name="Robb S."/>
            <person name="Idnurm A."/>
            <person name="Muszewska A."/>
            <person name="Steczkiewicz K."/>
            <person name="Masonjones S."/>
            <person name="Liao H.L."/>
            <person name="Gajdeczka M.T."/>
            <person name="Anike F."/>
            <person name="Vuek A."/>
            <person name="Anishchenko I.M."/>
            <person name="Voigt K."/>
            <person name="de Hoog G.S."/>
            <person name="Smith M.E."/>
            <person name="Heitman J."/>
            <person name="Vilgalys R."/>
            <person name="Stajich J.E."/>
        </authorList>
    </citation>
    <scope>NUCLEOTIDE SEQUENCE [LARGE SCALE GENOMIC DNA]</scope>
    <source>
        <strain evidence="2 3">LSU 92-RS-03</strain>
    </source>
</reference>
<evidence type="ECO:0000313" key="3">
    <source>
        <dbReference type="Proteomes" id="UP000253551"/>
    </source>
</evidence>
<dbReference type="PANTHER" id="PTHR28243:SF1">
    <property type="entry name" value="PYRIDOXAMINE 5'-PHOSPHATE OXIDASE ALR4036 FAMILY FMN-BINDING DOMAIN-CONTAINING PROTEIN"/>
    <property type="match status" value="1"/>
</dbReference>
<dbReference type="InterPro" id="IPR024624">
    <property type="entry name" value="Pyridox_Oxase_Alr4036_FMN-bd"/>
</dbReference>
<dbReference type="PANTHER" id="PTHR28243">
    <property type="entry name" value="AGL049CP"/>
    <property type="match status" value="1"/>
</dbReference>
<sequence length="219" mass="25378">MTWKSFLKTTLNENIEKIGLSATYASLSTVRADNTPAVRTVVIRGFLAEHHKEQTGYESDMLIVTTDKRSQKIKEIENNPNTEISWYMNGSMSQFRIRGTIFPIYKGSSTLNWQDSVQPGTSDAKSLSFQAFERQKTINPWEAERLRQFILFDPKMRAEMANQDRYEALEIEEIDEKGWFQHKEYQELLEEAYTNFVVLVVQVKSVGYWSPSSGLKQLL</sequence>
<dbReference type="GO" id="GO:0010181">
    <property type="term" value="F:FMN binding"/>
    <property type="evidence" value="ECO:0007669"/>
    <property type="project" value="InterPro"/>
</dbReference>
<keyword evidence="3" id="KW-1185">Reference proteome</keyword>
<dbReference type="InterPro" id="IPR012349">
    <property type="entry name" value="Split_barrel_FMN-bd"/>
</dbReference>
<gene>
    <name evidence="2" type="ORF">CU098_012664</name>
</gene>
<proteinExistence type="predicted"/>
<evidence type="ECO:0000259" key="1">
    <source>
        <dbReference type="Pfam" id="PF12766"/>
    </source>
</evidence>
<dbReference type="Proteomes" id="UP000253551">
    <property type="component" value="Unassembled WGS sequence"/>
</dbReference>
<dbReference type="Gene3D" id="2.30.110.10">
    <property type="entry name" value="Electron Transport, Fmn-binding Protein, Chain A"/>
    <property type="match status" value="1"/>
</dbReference>
<dbReference type="OrthoDB" id="434253at2759"/>
<feature type="domain" description="Pyridoxamine 5'-phosphate oxidase Alr4036 family FMN-binding" evidence="1">
    <location>
        <begin position="2"/>
        <end position="102"/>
    </location>
</feature>
<organism evidence="2 3">
    <name type="scientific">Rhizopus stolonifer</name>
    <name type="common">Rhizopus nigricans</name>
    <dbReference type="NCBI Taxonomy" id="4846"/>
    <lineage>
        <taxon>Eukaryota</taxon>
        <taxon>Fungi</taxon>
        <taxon>Fungi incertae sedis</taxon>
        <taxon>Mucoromycota</taxon>
        <taxon>Mucoromycotina</taxon>
        <taxon>Mucoromycetes</taxon>
        <taxon>Mucorales</taxon>
        <taxon>Mucorineae</taxon>
        <taxon>Rhizopodaceae</taxon>
        <taxon>Rhizopus</taxon>
    </lineage>
</organism>
<dbReference type="EMBL" id="PJQM01001087">
    <property type="protein sequence ID" value="RCI03257.1"/>
    <property type="molecule type" value="Genomic_DNA"/>
</dbReference>
<dbReference type="SUPFAM" id="SSF50475">
    <property type="entry name" value="FMN-binding split barrel"/>
    <property type="match status" value="1"/>
</dbReference>
<dbReference type="Pfam" id="PF12766">
    <property type="entry name" value="Pyridox_oxase_2"/>
    <property type="match status" value="1"/>
</dbReference>
<name>A0A367KM46_RHIST</name>
<dbReference type="AlphaFoldDB" id="A0A367KM46"/>
<protein>
    <recommendedName>
        <fullName evidence="1">Pyridoxamine 5'-phosphate oxidase Alr4036 family FMN-binding domain-containing protein</fullName>
    </recommendedName>
</protein>
<accession>A0A367KM46</accession>